<dbReference type="InterPro" id="IPR051398">
    <property type="entry name" value="Polysacch_Deacetylase"/>
</dbReference>
<dbReference type="EMBL" id="JACOGG010000010">
    <property type="protein sequence ID" value="MBC3935872.1"/>
    <property type="molecule type" value="Genomic_DNA"/>
</dbReference>
<dbReference type="PANTHER" id="PTHR34216:SF11">
    <property type="entry name" value="CHITOOLIGOSACCHARIDE DEACETYLASE"/>
    <property type="match status" value="1"/>
</dbReference>
<evidence type="ECO:0000313" key="3">
    <source>
        <dbReference type="EMBL" id="MBC3935872.1"/>
    </source>
</evidence>
<dbReference type="Gene3D" id="3.20.20.370">
    <property type="entry name" value="Glycoside hydrolase/deacetylase"/>
    <property type="match status" value="1"/>
</dbReference>
<sequence length="251" mass="27986">MSAITHSLVRKASRFAARHTLQRWLPLQRQRAVVSFSFDDVALSACTTGAALLQEYQARATFFVCGGLENQMEQGQLCHHGAQLQQLHRDGHEVACHTYSHLNCELQPLSVLRPDWAKNRHYLDQLGIPLSGFAFPFGAYDLSSKYAAAQRFSYSRITGGGMQQGRADLHALRAQALYAGKTTEQEIRNLITEAVEQGAWLIFYSHEVSDQPGPWGTTPAQLRFALQTARDAGCDLLNIRDAIQHYRAVSA</sequence>
<dbReference type="Pfam" id="PF01522">
    <property type="entry name" value="Polysacc_deac_1"/>
    <property type="match status" value="1"/>
</dbReference>
<dbReference type="InterPro" id="IPR011330">
    <property type="entry name" value="Glyco_hydro/deAcase_b/a-brl"/>
</dbReference>
<reference evidence="3" key="1">
    <citation type="submission" date="2020-08" db="EMBL/GenBank/DDBJ databases">
        <title>Novel species isolated from subtropical streams in China.</title>
        <authorList>
            <person name="Lu H."/>
        </authorList>
    </citation>
    <scope>NUCLEOTIDE SEQUENCE</scope>
    <source>
        <strain evidence="3">CY7W</strain>
    </source>
</reference>
<keyword evidence="4" id="KW-1185">Reference proteome</keyword>
<proteinExistence type="predicted"/>
<dbReference type="SUPFAM" id="SSF88713">
    <property type="entry name" value="Glycoside hydrolase/deacetylase"/>
    <property type="match status" value="1"/>
</dbReference>
<dbReference type="PANTHER" id="PTHR34216">
    <property type="match status" value="1"/>
</dbReference>
<dbReference type="InterPro" id="IPR002509">
    <property type="entry name" value="NODB_dom"/>
</dbReference>
<feature type="domain" description="NodB homology" evidence="2">
    <location>
        <begin position="30"/>
        <end position="149"/>
    </location>
</feature>
<gene>
    <name evidence="3" type="ORF">H8K47_10915</name>
</gene>
<organism evidence="3 4">
    <name type="scientific">Undibacterium rugosum</name>
    <dbReference type="NCBI Taxonomy" id="2762291"/>
    <lineage>
        <taxon>Bacteria</taxon>
        <taxon>Pseudomonadati</taxon>
        <taxon>Pseudomonadota</taxon>
        <taxon>Betaproteobacteria</taxon>
        <taxon>Burkholderiales</taxon>
        <taxon>Oxalobacteraceae</taxon>
        <taxon>Undibacterium</taxon>
    </lineage>
</organism>
<evidence type="ECO:0000259" key="2">
    <source>
        <dbReference type="Pfam" id="PF01522"/>
    </source>
</evidence>
<comment type="caution">
    <text evidence="3">The sequence shown here is derived from an EMBL/GenBank/DDBJ whole genome shotgun (WGS) entry which is preliminary data.</text>
</comment>
<dbReference type="Proteomes" id="UP000612361">
    <property type="component" value="Unassembled WGS sequence"/>
</dbReference>
<evidence type="ECO:0000313" key="4">
    <source>
        <dbReference type="Proteomes" id="UP000612361"/>
    </source>
</evidence>
<keyword evidence="1" id="KW-0732">Signal</keyword>
<protein>
    <submittedName>
        <fullName evidence="3">Polysaccharide deacetylase family protein</fullName>
    </submittedName>
</protein>
<dbReference type="RefSeq" id="WP_186881439.1">
    <property type="nucleotide sequence ID" value="NZ_JACOGG010000010.1"/>
</dbReference>
<dbReference type="AlphaFoldDB" id="A0A923KVX5"/>
<dbReference type="CDD" id="cd10967">
    <property type="entry name" value="CE4_GLA_like_6s"/>
    <property type="match status" value="1"/>
</dbReference>
<accession>A0A923KVX5</accession>
<evidence type="ECO:0000256" key="1">
    <source>
        <dbReference type="ARBA" id="ARBA00022729"/>
    </source>
</evidence>
<name>A0A923KVX5_9BURK</name>
<dbReference type="GO" id="GO:0005975">
    <property type="term" value="P:carbohydrate metabolic process"/>
    <property type="evidence" value="ECO:0007669"/>
    <property type="project" value="InterPro"/>
</dbReference>
<dbReference type="GO" id="GO:0016810">
    <property type="term" value="F:hydrolase activity, acting on carbon-nitrogen (but not peptide) bonds"/>
    <property type="evidence" value="ECO:0007669"/>
    <property type="project" value="InterPro"/>
</dbReference>